<dbReference type="GO" id="GO:0016887">
    <property type="term" value="F:ATP hydrolysis activity"/>
    <property type="evidence" value="ECO:0007669"/>
    <property type="project" value="RHEA"/>
</dbReference>
<evidence type="ECO:0000256" key="9">
    <source>
        <dbReference type="ARBA" id="ARBA00048988"/>
    </source>
</evidence>
<evidence type="ECO:0000256" key="3">
    <source>
        <dbReference type="ARBA" id="ARBA00022801"/>
    </source>
</evidence>
<dbReference type="RefSeq" id="WP_061429598.1">
    <property type="nucleotide sequence ID" value="NZ_CATNZX010000001.1"/>
</dbReference>
<dbReference type="Pfam" id="PF13361">
    <property type="entry name" value="UvrD_C"/>
    <property type="match status" value="1"/>
</dbReference>
<keyword evidence="13" id="KW-0614">Plasmid</keyword>
<evidence type="ECO:0000256" key="1">
    <source>
        <dbReference type="ARBA" id="ARBA00009922"/>
    </source>
</evidence>
<keyword evidence="3 10" id="KW-0378">Hydrolase</keyword>
<dbReference type="CDD" id="cd17932">
    <property type="entry name" value="DEXQc_UvrD"/>
    <property type="match status" value="1"/>
</dbReference>
<name>A0A140GR31_CLOPF</name>
<evidence type="ECO:0000259" key="11">
    <source>
        <dbReference type="PROSITE" id="PS51198"/>
    </source>
</evidence>
<sequence length="870" mass="101397">MNIKQLLSKKSCGFKGKMDILKLEGEKGVTYYSSIALKNILKTAEREKLLDCEWVNEELLKYMGSLEDNNFKLFDYEDDLKLMAKEIERYAKFELDKFNVIQFQEIGFVDVGDESINVSFDIVLSPKDEENVVFVCKFDRKKPKLSFKARKDENKPYFDMELYLMKKLAEKTNKFKGKIIIPGFIHLKSKKDKSNKFEENFDNKKGENFVYANSLFDTQIVDEITRLINCNEFSRCLSSECDFCQYRDMCKFLECNNTVQSKKIKEVKKASSDFALNYQQYKVINFEEGNLIVNAVAGSGKTTVLAKRVLNLIKKGYDPKDILLITFSEKGCQEIFEKVEFWKKQEKLPFKIKDLSINTFNGFCSNLLDKHYKDVGFKTKPILLDNVMKCQILSEVLSINEKIDNMNYKRPFMNVFNSKGVCIELIDKFEILDRYQVSEKEEVEYLLGEDLNSELILKIYNEYKTELKRRNLIDFQDQINLGIKILINCETHDYKHIFVDEFQDSDKNQLFIIRKLIENPNFMSLVVLGDENQSIYGFRGTSSDNIINFDKNFSNVEDANLDKNYRSTKQIAQLANAVNCMNGSDKRIVALRDGSYVDLMQGKFILNEIENLINNGAKYEDIAIISRNKAQLRNFKKELEAKLIPSVLSVSVSLGDSIYVKKVIDYAYFLNNQSLNLNYLNFLQMLNEDVLNLSVDDIRDYLDLKLNEFKIKYNIDELNSKEKLKLYLNEVKCLSKGNSDIKAYYSLIKSFKFKNIDELLEYLKYFKTVGSDASLNNSCENYEAITLITAHSSKGKEYKYVFLLLDEFLLNVKRRDIGLEELYIEGERDEMNLLYVGITRAKEKLYCVSDKSIGRAMFALRDTFKSREII</sequence>
<dbReference type="OrthoDB" id="9810135at2"/>
<evidence type="ECO:0000256" key="7">
    <source>
        <dbReference type="ARBA" id="ARBA00034617"/>
    </source>
</evidence>
<feature type="domain" description="UvrD-like helicase ATP-binding" evidence="11">
    <location>
        <begin position="274"/>
        <end position="568"/>
    </location>
</feature>
<comment type="catalytic activity">
    <reaction evidence="9">
        <text>ATP + H2O = ADP + phosphate + H(+)</text>
        <dbReference type="Rhea" id="RHEA:13065"/>
        <dbReference type="ChEBI" id="CHEBI:15377"/>
        <dbReference type="ChEBI" id="CHEBI:15378"/>
        <dbReference type="ChEBI" id="CHEBI:30616"/>
        <dbReference type="ChEBI" id="CHEBI:43474"/>
        <dbReference type="ChEBI" id="CHEBI:456216"/>
        <dbReference type="EC" id="5.6.2.4"/>
    </reaction>
</comment>
<dbReference type="Gene3D" id="1.10.486.10">
    <property type="entry name" value="PCRA, domain 4"/>
    <property type="match status" value="1"/>
</dbReference>
<dbReference type="InterPro" id="IPR027417">
    <property type="entry name" value="P-loop_NTPase"/>
</dbReference>
<comment type="catalytic activity">
    <reaction evidence="7">
        <text>Couples ATP hydrolysis with the unwinding of duplex DNA by translocating in the 3'-5' direction.</text>
        <dbReference type="EC" id="5.6.2.4"/>
    </reaction>
</comment>
<dbReference type="PROSITE" id="PS51217">
    <property type="entry name" value="UVRD_HELICASE_CTER"/>
    <property type="match status" value="1"/>
</dbReference>
<accession>A0A140GR31</accession>
<dbReference type="Gene3D" id="3.40.50.300">
    <property type="entry name" value="P-loop containing nucleotide triphosphate hydrolases"/>
    <property type="match status" value="2"/>
</dbReference>
<dbReference type="PATRIC" id="fig|1502.177.peg.3281"/>
<evidence type="ECO:0000256" key="6">
    <source>
        <dbReference type="ARBA" id="ARBA00023235"/>
    </source>
</evidence>
<evidence type="ECO:0000256" key="8">
    <source>
        <dbReference type="ARBA" id="ARBA00034808"/>
    </source>
</evidence>
<evidence type="ECO:0000256" key="4">
    <source>
        <dbReference type="ARBA" id="ARBA00022806"/>
    </source>
</evidence>
<dbReference type="PROSITE" id="PS51198">
    <property type="entry name" value="UVRD_HELICASE_ATP_BIND"/>
    <property type="match status" value="1"/>
</dbReference>
<feature type="domain" description="UvrD-like helicase C-terminal" evidence="12">
    <location>
        <begin position="544"/>
        <end position="795"/>
    </location>
</feature>
<keyword evidence="4 10" id="KW-0347">Helicase</keyword>
<evidence type="ECO:0000256" key="2">
    <source>
        <dbReference type="ARBA" id="ARBA00022741"/>
    </source>
</evidence>
<dbReference type="EMBL" id="CP013615">
    <property type="protein sequence ID" value="AMN30990.1"/>
    <property type="molecule type" value="Genomic_DNA"/>
</dbReference>
<comment type="similarity">
    <text evidence="1">Belongs to the helicase family. UvrD subfamily.</text>
</comment>
<evidence type="ECO:0000313" key="14">
    <source>
        <dbReference type="Proteomes" id="UP000070260"/>
    </source>
</evidence>
<organism evidence="13 14">
    <name type="scientific">Clostridium perfringens</name>
    <dbReference type="NCBI Taxonomy" id="1502"/>
    <lineage>
        <taxon>Bacteria</taxon>
        <taxon>Bacillati</taxon>
        <taxon>Bacillota</taxon>
        <taxon>Clostridia</taxon>
        <taxon>Eubacteriales</taxon>
        <taxon>Clostridiaceae</taxon>
        <taxon>Clostridium</taxon>
    </lineage>
</organism>
<gene>
    <name evidence="13" type="ORF">JFP838_pA0074</name>
</gene>
<protein>
    <recommendedName>
        <fullName evidence="8">DNA 3'-5' helicase</fullName>
        <ecNumber evidence="8">5.6.2.4</ecNumber>
    </recommendedName>
</protein>
<dbReference type="GO" id="GO:0043138">
    <property type="term" value="F:3'-5' DNA helicase activity"/>
    <property type="evidence" value="ECO:0007669"/>
    <property type="project" value="UniProtKB-EC"/>
</dbReference>
<dbReference type="InterPro" id="IPR014017">
    <property type="entry name" value="DNA_helicase_UvrD-like_C"/>
</dbReference>
<dbReference type="GO" id="GO:0003677">
    <property type="term" value="F:DNA binding"/>
    <property type="evidence" value="ECO:0007669"/>
    <property type="project" value="InterPro"/>
</dbReference>
<keyword evidence="2 10" id="KW-0547">Nucleotide-binding</keyword>
<evidence type="ECO:0000259" key="12">
    <source>
        <dbReference type="PROSITE" id="PS51217"/>
    </source>
</evidence>
<proteinExistence type="inferred from homology"/>
<dbReference type="Pfam" id="PF00580">
    <property type="entry name" value="UvrD-helicase"/>
    <property type="match status" value="1"/>
</dbReference>
<keyword evidence="6" id="KW-0413">Isomerase</keyword>
<dbReference type="GO" id="GO:0005829">
    <property type="term" value="C:cytosol"/>
    <property type="evidence" value="ECO:0007669"/>
    <property type="project" value="TreeGrafter"/>
</dbReference>
<dbReference type="GO" id="GO:0000725">
    <property type="term" value="P:recombinational repair"/>
    <property type="evidence" value="ECO:0007669"/>
    <property type="project" value="TreeGrafter"/>
</dbReference>
<feature type="binding site" evidence="10">
    <location>
        <begin position="295"/>
        <end position="302"/>
    </location>
    <ligand>
        <name>ATP</name>
        <dbReference type="ChEBI" id="CHEBI:30616"/>
    </ligand>
</feature>
<geneLocation type="plasmid" evidence="13 14">
    <name>pJFP838A</name>
</geneLocation>
<evidence type="ECO:0000313" key="13">
    <source>
        <dbReference type="EMBL" id="AMN30990.1"/>
    </source>
</evidence>
<dbReference type="Gene3D" id="1.10.10.160">
    <property type="match status" value="1"/>
</dbReference>
<dbReference type="InterPro" id="IPR014016">
    <property type="entry name" value="UvrD-like_ATP-bd"/>
</dbReference>
<dbReference type="InterPro" id="IPR013986">
    <property type="entry name" value="DExx_box_DNA_helicase_dom_sf"/>
</dbReference>
<evidence type="ECO:0000256" key="10">
    <source>
        <dbReference type="PROSITE-ProRule" id="PRU00560"/>
    </source>
</evidence>
<evidence type="ECO:0000256" key="5">
    <source>
        <dbReference type="ARBA" id="ARBA00022840"/>
    </source>
</evidence>
<dbReference type="EC" id="5.6.2.4" evidence="8"/>
<dbReference type="AlphaFoldDB" id="A0A140GR31"/>
<dbReference type="PANTHER" id="PTHR11070">
    <property type="entry name" value="UVRD / RECB / PCRA DNA HELICASE FAMILY MEMBER"/>
    <property type="match status" value="1"/>
</dbReference>
<reference evidence="13 14" key="1">
    <citation type="journal article" date="2016" name="PLoS ONE">
        <title>Plasmid Characterization and Chromosome Analysis of Two netF+ Clostridium perfringens Isolates Associated with Foal and Canine Necrotizing Enteritis.</title>
        <authorList>
            <person name="Mehdizadeh Gohari I."/>
            <person name="Kropinski A.M."/>
            <person name="Weese S.J."/>
            <person name="Parreira V.R."/>
            <person name="Whitehead A.E."/>
            <person name="Boerlin P."/>
            <person name="Prescott J.F."/>
        </authorList>
    </citation>
    <scope>NUCLEOTIDE SEQUENCE [LARGE SCALE GENOMIC DNA]</scope>
    <source>
        <strain evidence="13 14">JP838</strain>
        <plasmid evidence="14">Plasmid pJFP838A</plasmid>
    </source>
</reference>
<dbReference type="InterPro" id="IPR000212">
    <property type="entry name" value="DNA_helicase_UvrD/REP"/>
</dbReference>
<dbReference type="SUPFAM" id="SSF52540">
    <property type="entry name" value="P-loop containing nucleoside triphosphate hydrolases"/>
    <property type="match status" value="1"/>
</dbReference>
<dbReference type="GO" id="GO:0005524">
    <property type="term" value="F:ATP binding"/>
    <property type="evidence" value="ECO:0007669"/>
    <property type="project" value="UniProtKB-UniRule"/>
</dbReference>
<dbReference type="Proteomes" id="UP000070260">
    <property type="component" value="Plasmid pJFP838A"/>
</dbReference>
<keyword evidence="5 10" id="KW-0067">ATP-binding</keyword>
<dbReference type="PANTHER" id="PTHR11070:SF67">
    <property type="entry name" value="DNA 3'-5' HELICASE"/>
    <property type="match status" value="1"/>
</dbReference>